<proteinExistence type="inferred from homology"/>
<evidence type="ECO:0000256" key="6">
    <source>
        <dbReference type="ARBA" id="ARBA00039101"/>
    </source>
</evidence>
<accession>A0A1G7BF45</accession>
<evidence type="ECO:0000256" key="7">
    <source>
        <dbReference type="ARBA" id="ARBA00039751"/>
    </source>
</evidence>
<dbReference type="AlphaFoldDB" id="A0A1G7BF45"/>
<keyword evidence="5" id="KW-0560">Oxidoreductase</keyword>
<comment type="cofactor">
    <cofactor evidence="1">
        <name>FAD</name>
        <dbReference type="ChEBI" id="CHEBI:57692"/>
    </cofactor>
</comment>
<gene>
    <name evidence="10" type="ORF">SAMN05216505_1237</name>
</gene>
<comment type="similarity">
    <text evidence="2">Belongs to the DAMOX/DASOX family.</text>
</comment>
<sequence>MGSEQGFDVRVIGGGVAGLTTAVVLAGRGARVGLWTRDPVERTTSAVAGALWWPYRIEPVASARAWALRSLDVYERLAARPEVTGVRMVEGVLGGTTLDEVGAWAAARLPGLRASSAEEYPWGPGCGRGCRSSTCRSICPGCGGGSRPRAGWWRSAR</sequence>
<dbReference type="Gene3D" id="3.40.50.720">
    <property type="entry name" value="NAD(P)-binding Rossmann-like Domain"/>
    <property type="match status" value="1"/>
</dbReference>
<evidence type="ECO:0000256" key="8">
    <source>
        <dbReference type="ARBA" id="ARBA00049547"/>
    </source>
</evidence>
<evidence type="ECO:0000313" key="10">
    <source>
        <dbReference type="EMBL" id="SDE25669.1"/>
    </source>
</evidence>
<evidence type="ECO:0000313" key="11">
    <source>
        <dbReference type="Proteomes" id="UP000182100"/>
    </source>
</evidence>
<keyword evidence="4" id="KW-0274">FAD</keyword>
<reference evidence="11" key="1">
    <citation type="submission" date="2016-10" db="EMBL/GenBank/DDBJ databases">
        <authorList>
            <person name="Varghese N."/>
            <person name="Submissions S."/>
        </authorList>
    </citation>
    <scope>NUCLEOTIDE SEQUENCE [LARGE SCALE GENOMIC DNA]</scope>
    <source>
        <strain evidence="11">CGMCC 4.3504</strain>
    </source>
</reference>
<dbReference type="InterPro" id="IPR006076">
    <property type="entry name" value="FAD-dep_OxRdtase"/>
</dbReference>
<dbReference type="STRING" id="67344.SAMN05216505_1237"/>
<evidence type="ECO:0000256" key="2">
    <source>
        <dbReference type="ARBA" id="ARBA00006730"/>
    </source>
</evidence>
<dbReference type="GO" id="GO:0071949">
    <property type="term" value="F:FAD binding"/>
    <property type="evidence" value="ECO:0007669"/>
    <property type="project" value="InterPro"/>
</dbReference>
<dbReference type="EMBL" id="FMZK01000023">
    <property type="protein sequence ID" value="SDE25669.1"/>
    <property type="molecule type" value="Genomic_DNA"/>
</dbReference>
<dbReference type="GO" id="GO:0019478">
    <property type="term" value="P:D-amino acid catabolic process"/>
    <property type="evidence" value="ECO:0007669"/>
    <property type="project" value="TreeGrafter"/>
</dbReference>
<dbReference type="InterPro" id="IPR023209">
    <property type="entry name" value="DAO"/>
</dbReference>
<evidence type="ECO:0000256" key="1">
    <source>
        <dbReference type="ARBA" id="ARBA00001974"/>
    </source>
</evidence>
<feature type="domain" description="FAD dependent oxidoreductase" evidence="9">
    <location>
        <begin position="8"/>
        <end position="132"/>
    </location>
</feature>
<dbReference type="Gene3D" id="3.30.9.10">
    <property type="entry name" value="D-Amino Acid Oxidase, subunit A, domain 2"/>
    <property type="match status" value="1"/>
</dbReference>
<dbReference type="Proteomes" id="UP000182100">
    <property type="component" value="Unassembled WGS sequence"/>
</dbReference>
<keyword evidence="11" id="KW-1185">Reference proteome</keyword>
<dbReference type="GO" id="GO:0005737">
    <property type="term" value="C:cytoplasm"/>
    <property type="evidence" value="ECO:0007669"/>
    <property type="project" value="TreeGrafter"/>
</dbReference>
<dbReference type="PANTHER" id="PTHR11530:SF11">
    <property type="entry name" value="D-ASPARTATE OXIDASE"/>
    <property type="match status" value="1"/>
</dbReference>
<comment type="catalytic activity">
    <reaction evidence="8">
        <text>a D-alpha-amino acid + O2 + H2O = a 2-oxocarboxylate + H2O2 + NH4(+)</text>
        <dbReference type="Rhea" id="RHEA:21816"/>
        <dbReference type="ChEBI" id="CHEBI:15377"/>
        <dbReference type="ChEBI" id="CHEBI:15379"/>
        <dbReference type="ChEBI" id="CHEBI:16240"/>
        <dbReference type="ChEBI" id="CHEBI:28938"/>
        <dbReference type="ChEBI" id="CHEBI:35179"/>
        <dbReference type="ChEBI" id="CHEBI:59871"/>
        <dbReference type="EC" id="1.4.3.3"/>
    </reaction>
    <physiologicalReaction direction="left-to-right" evidence="8">
        <dbReference type="Rhea" id="RHEA:21817"/>
    </physiologicalReaction>
</comment>
<keyword evidence="3" id="KW-0285">Flavoprotein</keyword>
<dbReference type="EC" id="1.4.3.3" evidence="6"/>
<dbReference type="Pfam" id="PF01266">
    <property type="entry name" value="DAO"/>
    <property type="match status" value="1"/>
</dbReference>
<name>A0A1G7BF45_9ACTN</name>
<dbReference type="GO" id="GO:0003884">
    <property type="term" value="F:D-amino-acid oxidase activity"/>
    <property type="evidence" value="ECO:0007669"/>
    <property type="project" value="UniProtKB-EC"/>
</dbReference>
<evidence type="ECO:0000256" key="3">
    <source>
        <dbReference type="ARBA" id="ARBA00022630"/>
    </source>
</evidence>
<evidence type="ECO:0000259" key="9">
    <source>
        <dbReference type="Pfam" id="PF01266"/>
    </source>
</evidence>
<dbReference type="SUPFAM" id="SSF51971">
    <property type="entry name" value="Nucleotide-binding domain"/>
    <property type="match status" value="1"/>
</dbReference>
<evidence type="ECO:0000256" key="4">
    <source>
        <dbReference type="ARBA" id="ARBA00022827"/>
    </source>
</evidence>
<dbReference type="PANTHER" id="PTHR11530">
    <property type="entry name" value="D-AMINO ACID OXIDASE"/>
    <property type="match status" value="1"/>
</dbReference>
<evidence type="ECO:0000256" key="5">
    <source>
        <dbReference type="ARBA" id="ARBA00023002"/>
    </source>
</evidence>
<protein>
    <recommendedName>
        <fullName evidence="7">D-amino-acid oxidase</fullName>
        <ecNumber evidence="6">1.4.3.3</ecNumber>
    </recommendedName>
</protein>
<organism evidence="10 11">
    <name type="scientific">Streptomyces prasinopilosus</name>
    <dbReference type="NCBI Taxonomy" id="67344"/>
    <lineage>
        <taxon>Bacteria</taxon>
        <taxon>Bacillati</taxon>
        <taxon>Actinomycetota</taxon>
        <taxon>Actinomycetes</taxon>
        <taxon>Kitasatosporales</taxon>
        <taxon>Streptomycetaceae</taxon>
        <taxon>Streptomyces</taxon>
    </lineage>
</organism>